<dbReference type="OrthoDB" id="7502277at2"/>
<dbReference type="KEGG" id="ado:A6F68_01220"/>
<dbReference type="Gene3D" id="1.10.10.10">
    <property type="entry name" value="Winged helix-like DNA-binding domain superfamily/Winged helix DNA-binding domain"/>
    <property type="match status" value="1"/>
</dbReference>
<feature type="transmembrane region" description="Helical" evidence="1">
    <location>
        <begin position="142"/>
        <end position="164"/>
    </location>
</feature>
<organism evidence="3 4">
    <name type="scientific">Tsuneonella dongtanensis</name>
    <dbReference type="NCBI Taxonomy" id="692370"/>
    <lineage>
        <taxon>Bacteria</taxon>
        <taxon>Pseudomonadati</taxon>
        <taxon>Pseudomonadota</taxon>
        <taxon>Alphaproteobacteria</taxon>
        <taxon>Sphingomonadales</taxon>
        <taxon>Erythrobacteraceae</taxon>
        <taxon>Tsuneonella</taxon>
    </lineage>
</organism>
<reference evidence="3 4" key="1">
    <citation type="submission" date="2016-07" db="EMBL/GenBank/DDBJ databases">
        <title>Complete genome sequence of Altererythrobacter dongtanensis KCTC 22672, a type strain with esterase isolated from tidal flat.</title>
        <authorList>
            <person name="Cheng H."/>
            <person name="Wu Y.-H."/>
            <person name="Zhou P."/>
            <person name="Huo Y.-Y."/>
            <person name="Wang C.-S."/>
            <person name="Xu X.-W."/>
        </authorList>
    </citation>
    <scope>NUCLEOTIDE SEQUENCE [LARGE SCALE GENOMIC DNA]</scope>
    <source>
        <strain evidence="3 4">KCTC 22672</strain>
    </source>
</reference>
<dbReference type="PROSITE" id="PS50043">
    <property type="entry name" value="HTH_LUXR_2"/>
    <property type="match status" value="1"/>
</dbReference>
<dbReference type="Pfam" id="PF00196">
    <property type="entry name" value="GerE"/>
    <property type="match status" value="1"/>
</dbReference>
<dbReference type="InterPro" id="IPR000792">
    <property type="entry name" value="Tscrpt_reg_LuxR_C"/>
</dbReference>
<feature type="domain" description="HTH luxR-type" evidence="2">
    <location>
        <begin position="3"/>
        <end position="68"/>
    </location>
</feature>
<sequence length="185" mass="19719">MPVTSRLAELSERERAVLGGIDRRLPLKSIAAELGVSESRVNQHVRALKERFEVNNLSDLVDAWRAEDIEIKEDADCRNSAWRNPQVPRTAIGSETGGRVAPGEFVLSDAALYAIEAPWSMESEPRVVPGALDGGNAVLLRLAVIIGIAFGLVAAIVLVVTASLSLSEALEGRATVPADQSQPSG</sequence>
<keyword evidence="1" id="KW-1133">Transmembrane helix</keyword>
<dbReference type="EMBL" id="CP016591">
    <property type="protein sequence ID" value="ANY19737.1"/>
    <property type="molecule type" value="Genomic_DNA"/>
</dbReference>
<gene>
    <name evidence="3" type="ORF">A6F68_01220</name>
</gene>
<dbReference type="InterPro" id="IPR016032">
    <property type="entry name" value="Sig_transdc_resp-reg_C-effctor"/>
</dbReference>
<proteinExistence type="predicted"/>
<dbReference type="GO" id="GO:0006355">
    <property type="term" value="P:regulation of DNA-templated transcription"/>
    <property type="evidence" value="ECO:0007669"/>
    <property type="project" value="InterPro"/>
</dbReference>
<evidence type="ECO:0000313" key="3">
    <source>
        <dbReference type="EMBL" id="ANY19737.1"/>
    </source>
</evidence>
<name>A0A1B2AC67_9SPHN</name>
<dbReference type="RefSeq" id="WP_067677376.1">
    <property type="nucleotide sequence ID" value="NZ_CP016591.1"/>
</dbReference>
<dbReference type="SUPFAM" id="SSF46894">
    <property type="entry name" value="C-terminal effector domain of the bipartite response regulators"/>
    <property type="match status" value="1"/>
</dbReference>
<dbReference type="InterPro" id="IPR036388">
    <property type="entry name" value="WH-like_DNA-bd_sf"/>
</dbReference>
<keyword evidence="1" id="KW-0472">Membrane</keyword>
<keyword evidence="4" id="KW-1185">Reference proteome</keyword>
<evidence type="ECO:0000259" key="2">
    <source>
        <dbReference type="PROSITE" id="PS50043"/>
    </source>
</evidence>
<evidence type="ECO:0000313" key="4">
    <source>
        <dbReference type="Proteomes" id="UP000092932"/>
    </source>
</evidence>
<protein>
    <submittedName>
        <fullName evidence="3">Response regulator FixJ</fullName>
    </submittedName>
</protein>
<keyword evidence="1" id="KW-0812">Transmembrane</keyword>
<dbReference type="Proteomes" id="UP000092932">
    <property type="component" value="Chromosome"/>
</dbReference>
<accession>A0A1B2AC67</accession>
<evidence type="ECO:0000256" key="1">
    <source>
        <dbReference type="SAM" id="Phobius"/>
    </source>
</evidence>
<dbReference type="GO" id="GO:0003677">
    <property type="term" value="F:DNA binding"/>
    <property type="evidence" value="ECO:0007669"/>
    <property type="project" value="InterPro"/>
</dbReference>
<dbReference type="AlphaFoldDB" id="A0A1B2AC67"/>
<dbReference type="SMART" id="SM00421">
    <property type="entry name" value="HTH_LUXR"/>
    <property type="match status" value="1"/>
</dbReference>
<dbReference type="STRING" id="692370.A6F68_01220"/>